<organism evidence="1">
    <name type="scientific">Anguilla anguilla</name>
    <name type="common">European freshwater eel</name>
    <name type="synonym">Muraena anguilla</name>
    <dbReference type="NCBI Taxonomy" id="7936"/>
    <lineage>
        <taxon>Eukaryota</taxon>
        <taxon>Metazoa</taxon>
        <taxon>Chordata</taxon>
        <taxon>Craniata</taxon>
        <taxon>Vertebrata</taxon>
        <taxon>Euteleostomi</taxon>
        <taxon>Actinopterygii</taxon>
        <taxon>Neopterygii</taxon>
        <taxon>Teleostei</taxon>
        <taxon>Anguilliformes</taxon>
        <taxon>Anguillidae</taxon>
        <taxon>Anguilla</taxon>
    </lineage>
</organism>
<name>A0A0E9TC42_ANGAN</name>
<reference evidence="1" key="2">
    <citation type="journal article" date="2015" name="Fish Shellfish Immunol.">
        <title>Early steps in the European eel (Anguilla anguilla)-Vibrio vulnificus interaction in the gills: Role of the RtxA13 toxin.</title>
        <authorList>
            <person name="Callol A."/>
            <person name="Pajuelo D."/>
            <person name="Ebbesson L."/>
            <person name="Teles M."/>
            <person name="MacKenzie S."/>
            <person name="Amaro C."/>
        </authorList>
    </citation>
    <scope>NUCLEOTIDE SEQUENCE</scope>
</reference>
<proteinExistence type="predicted"/>
<reference evidence="1" key="1">
    <citation type="submission" date="2014-11" db="EMBL/GenBank/DDBJ databases">
        <authorList>
            <person name="Amaro Gonzalez C."/>
        </authorList>
    </citation>
    <scope>NUCLEOTIDE SEQUENCE</scope>
</reference>
<evidence type="ECO:0000313" key="1">
    <source>
        <dbReference type="EMBL" id="JAH51186.1"/>
    </source>
</evidence>
<accession>A0A0E9TC42</accession>
<dbReference type="EMBL" id="GBXM01057391">
    <property type="protein sequence ID" value="JAH51186.1"/>
    <property type="molecule type" value="Transcribed_RNA"/>
</dbReference>
<protein>
    <submittedName>
        <fullName evidence="1">Uncharacterized protein</fullName>
    </submittedName>
</protein>
<dbReference type="AlphaFoldDB" id="A0A0E9TC42"/>
<sequence length="25" mass="2957">MRVWNGSPLLYTILFLNDSDMLTKK</sequence>